<keyword evidence="4" id="KW-1185">Reference proteome</keyword>
<accession>A0A6A4W877</accession>
<dbReference type="OrthoDB" id="10264298at2759"/>
<dbReference type="PANTHER" id="PTHR21683">
    <property type="entry name" value="COILED-COIL DOMAIN-CONTAINING PROTEIN 42 LIKE-2-LIKE-RELATED"/>
    <property type="match status" value="1"/>
</dbReference>
<evidence type="ECO:0000256" key="1">
    <source>
        <dbReference type="SAM" id="Coils"/>
    </source>
</evidence>
<organism evidence="2 4">
    <name type="scientific">Amphibalanus amphitrite</name>
    <name type="common">Striped barnacle</name>
    <name type="synonym">Balanus amphitrite</name>
    <dbReference type="NCBI Taxonomy" id="1232801"/>
    <lineage>
        <taxon>Eukaryota</taxon>
        <taxon>Metazoa</taxon>
        <taxon>Ecdysozoa</taxon>
        <taxon>Arthropoda</taxon>
        <taxon>Crustacea</taxon>
        <taxon>Multicrustacea</taxon>
        <taxon>Cirripedia</taxon>
        <taxon>Thoracica</taxon>
        <taxon>Thoracicalcarea</taxon>
        <taxon>Balanomorpha</taxon>
        <taxon>Balanoidea</taxon>
        <taxon>Balanidae</taxon>
        <taxon>Amphibalaninae</taxon>
        <taxon>Amphibalanus</taxon>
    </lineage>
</organism>
<feature type="coiled-coil region" evidence="1">
    <location>
        <begin position="104"/>
        <end position="131"/>
    </location>
</feature>
<keyword evidence="1" id="KW-0175">Coiled coil</keyword>
<reference evidence="2 4" key="1">
    <citation type="submission" date="2019-07" db="EMBL/GenBank/DDBJ databases">
        <title>Draft genome assembly of a fouling barnacle, Amphibalanus amphitrite (Darwin, 1854): The first reference genome for Thecostraca.</title>
        <authorList>
            <person name="Kim W."/>
        </authorList>
    </citation>
    <scope>NUCLEOTIDE SEQUENCE [LARGE SCALE GENOMIC DNA]</scope>
    <source>
        <strain evidence="2">SNU_AA5</strain>
        <tissue evidence="2">Soma without cirri and trophi</tissue>
    </source>
</reference>
<feature type="coiled-coil region" evidence="1">
    <location>
        <begin position="7"/>
        <end position="37"/>
    </location>
</feature>
<evidence type="ECO:0000313" key="2">
    <source>
        <dbReference type="EMBL" id="KAF0303536.1"/>
    </source>
</evidence>
<proteinExistence type="predicted"/>
<name>A0A6A4W877_AMPAM</name>
<comment type="caution">
    <text evidence="2">The sequence shown here is derived from an EMBL/GenBank/DDBJ whole genome shotgun (WGS) entry which is preliminary data.</text>
</comment>
<gene>
    <name evidence="3" type="ORF">FJT64_018309</name>
    <name evidence="2" type="ORF">FJT64_024487</name>
</gene>
<dbReference type="EMBL" id="VIIS01000289">
    <property type="protein sequence ID" value="KAF0310827.1"/>
    <property type="molecule type" value="Genomic_DNA"/>
</dbReference>
<evidence type="ECO:0000313" key="4">
    <source>
        <dbReference type="Proteomes" id="UP000440578"/>
    </source>
</evidence>
<dbReference type="PANTHER" id="PTHR21683:SF2">
    <property type="entry name" value="COILED-COIL DOMAIN-CONTAINING PROTEIN 42 LIKE-2-LIKE"/>
    <property type="match status" value="1"/>
</dbReference>
<evidence type="ECO:0000313" key="3">
    <source>
        <dbReference type="EMBL" id="KAF0310827.1"/>
    </source>
</evidence>
<dbReference type="Proteomes" id="UP000440578">
    <property type="component" value="Unassembled WGS sequence"/>
</dbReference>
<dbReference type="EMBL" id="VIIS01000932">
    <property type="protein sequence ID" value="KAF0303536.1"/>
    <property type="molecule type" value="Genomic_DNA"/>
</dbReference>
<sequence length="222" mass="25803">MEEREYQAKKDSEIAALKEELKELEERKDEMQKAVNSNSKFRDFLLKATAFNPDYEEINDLLSRCDVLWATQKELLDREQHDAQILDQETLSLIASSEHLSTNVLRLNNLISELHLRYERAQNNVAAWENSWTRIKNTAAKQTLQLGQVKMAIHNLYQLCQRYHRERALEHEEVIEYTEPGDQMNTVAELMQDIGAVYKECCRRARQAAAKASAHETPPLSD</sequence>
<dbReference type="InterPro" id="IPR051147">
    <property type="entry name" value="CFAP_domain-containing"/>
</dbReference>
<protein>
    <submittedName>
        <fullName evidence="2">Coiled-coil domain-containing protein 42</fullName>
    </submittedName>
</protein>
<dbReference type="AlphaFoldDB" id="A0A6A4W877"/>